<evidence type="ECO:0000313" key="2">
    <source>
        <dbReference type="EMBL" id="GAA4706710.1"/>
    </source>
</evidence>
<reference evidence="3" key="1">
    <citation type="journal article" date="2019" name="Int. J. Syst. Evol. Microbiol.">
        <title>The Global Catalogue of Microorganisms (GCM) 10K type strain sequencing project: providing services to taxonomists for standard genome sequencing and annotation.</title>
        <authorList>
            <consortium name="The Broad Institute Genomics Platform"/>
            <consortium name="The Broad Institute Genome Sequencing Center for Infectious Disease"/>
            <person name="Wu L."/>
            <person name="Ma J."/>
        </authorList>
    </citation>
    <scope>NUCLEOTIDE SEQUENCE [LARGE SCALE GENOMIC DNA]</scope>
    <source>
        <strain evidence="3">JCM 18055</strain>
    </source>
</reference>
<gene>
    <name evidence="2" type="ORF">GCM10023215_54110</name>
</gene>
<evidence type="ECO:0000313" key="3">
    <source>
        <dbReference type="Proteomes" id="UP001500325"/>
    </source>
</evidence>
<proteinExistence type="predicted"/>
<dbReference type="Proteomes" id="UP001500325">
    <property type="component" value="Unassembled WGS sequence"/>
</dbReference>
<comment type="caution">
    <text evidence="2">The sequence shown here is derived from an EMBL/GenBank/DDBJ whole genome shotgun (WGS) entry which is preliminary data.</text>
</comment>
<organism evidence="2 3">
    <name type="scientific">Pseudonocardia yuanmonensis</name>
    <dbReference type="NCBI Taxonomy" id="1095914"/>
    <lineage>
        <taxon>Bacteria</taxon>
        <taxon>Bacillati</taxon>
        <taxon>Actinomycetota</taxon>
        <taxon>Actinomycetes</taxon>
        <taxon>Pseudonocardiales</taxon>
        <taxon>Pseudonocardiaceae</taxon>
        <taxon>Pseudonocardia</taxon>
    </lineage>
</organism>
<accession>A0ABP8XFR5</accession>
<protein>
    <submittedName>
        <fullName evidence="2">Uncharacterized protein</fullName>
    </submittedName>
</protein>
<name>A0ABP8XFR5_9PSEU</name>
<sequence>MVAPSGVRRTSWVRPPSVGRASAQITASPSVRAPDNRTEASTTSSDVIGVGQEPKGSTAAGSSRPGVEGAVCAEVTPQR</sequence>
<feature type="region of interest" description="Disordered" evidence="1">
    <location>
        <begin position="1"/>
        <end position="79"/>
    </location>
</feature>
<evidence type="ECO:0000256" key="1">
    <source>
        <dbReference type="SAM" id="MobiDB-lite"/>
    </source>
</evidence>
<keyword evidence="3" id="KW-1185">Reference proteome</keyword>
<dbReference type="EMBL" id="BAABIC010000023">
    <property type="protein sequence ID" value="GAA4706710.1"/>
    <property type="molecule type" value="Genomic_DNA"/>
</dbReference>